<comment type="caution">
    <text evidence="1">The sequence shown here is derived from an EMBL/GenBank/DDBJ whole genome shotgun (WGS) entry which is preliminary data.</text>
</comment>
<keyword evidence="2" id="KW-1185">Reference proteome</keyword>
<accession>A0A9X0D0D4</accession>
<protein>
    <submittedName>
        <fullName evidence="1">Uncharacterized protein</fullName>
    </submittedName>
</protein>
<dbReference type="EMBL" id="MU826351">
    <property type="protein sequence ID" value="KAJ7381088.1"/>
    <property type="molecule type" value="Genomic_DNA"/>
</dbReference>
<sequence>MEVMKRFNAQQEFATVSLHKEKRFLEPRYLIQPDNRTAHTQMLTLHLARKNVGTFSIPRSLFLSVNLTGAGLSFNVTGLRRTVGAWTVAGMRSLVLEVLIVLTRKHALIPVCISLP</sequence>
<evidence type="ECO:0000313" key="2">
    <source>
        <dbReference type="Proteomes" id="UP001163046"/>
    </source>
</evidence>
<organism evidence="1 2">
    <name type="scientific">Desmophyllum pertusum</name>
    <dbReference type="NCBI Taxonomy" id="174260"/>
    <lineage>
        <taxon>Eukaryota</taxon>
        <taxon>Metazoa</taxon>
        <taxon>Cnidaria</taxon>
        <taxon>Anthozoa</taxon>
        <taxon>Hexacorallia</taxon>
        <taxon>Scleractinia</taxon>
        <taxon>Caryophylliina</taxon>
        <taxon>Caryophylliidae</taxon>
        <taxon>Desmophyllum</taxon>
    </lineage>
</organism>
<dbReference type="Proteomes" id="UP001163046">
    <property type="component" value="Unassembled WGS sequence"/>
</dbReference>
<dbReference type="AlphaFoldDB" id="A0A9X0D0D4"/>
<reference evidence="1" key="1">
    <citation type="submission" date="2023-01" db="EMBL/GenBank/DDBJ databases">
        <title>Genome assembly of the deep-sea coral Lophelia pertusa.</title>
        <authorList>
            <person name="Herrera S."/>
            <person name="Cordes E."/>
        </authorList>
    </citation>
    <scope>NUCLEOTIDE SEQUENCE</scope>
    <source>
        <strain evidence="1">USNM1676648</strain>
        <tissue evidence="1">Polyp</tissue>
    </source>
</reference>
<gene>
    <name evidence="1" type="ORF">OS493_004686</name>
</gene>
<name>A0A9X0D0D4_9CNID</name>
<evidence type="ECO:0000313" key="1">
    <source>
        <dbReference type="EMBL" id="KAJ7381088.1"/>
    </source>
</evidence>
<proteinExistence type="predicted"/>